<feature type="transmembrane region" description="Helical" evidence="6">
    <location>
        <begin position="451"/>
        <end position="468"/>
    </location>
</feature>
<dbReference type="GO" id="GO:0005886">
    <property type="term" value="C:plasma membrane"/>
    <property type="evidence" value="ECO:0007669"/>
    <property type="project" value="UniProtKB-SubCell"/>
</dbReference>
<gene>
    <name evidence="8" type="ORF">SAMN05421834_1049</name>
</gene>
<evidence type="ECO:0000313" key="8">
    <source>
        <dbReference type="EMBL" id="SIQ39142.1"/>
    </source>
</evidence>
<keyword evidence="2" id="KW-1003">Cell membrane</keyword>
<evidence type="ECO:0000256" key="6">
    <source>
        <dbReference type="SAM" id="Phobius"/>
    </source>
</evidence>
<feature type="domain" description="SSD" evidence="7">
    <location>
        <begin position="333"/>
        <end position="424"/>
    </location>
</feature>
<feature type="transmembrane region" description="Helical" evidence="6">
    <location>
        <begin position="20"/>
        <end position="40"/>
    </location>
</feature>
<dbReference type="OrthoDB" id="9782006at2"/>
<protein>
    <recommendedName>
        <fullName evidence="7">SSD domain-containing protein</fullName>
    </recommendedName>
</protein>
<comment type="subcellular location">
    <subcellularLocation>
        <location evidence="1">Cell membrane</location>
        <topology evidence="1">Multi-pass membrane protein</topology>
    </subcellularLocation>
</comment>
<dbReference type="Proteomes" id="UP000185669">
    <property type="component" value="Unassembled WGS sequence"/>
</dbReference>
<feature type="transmembrane region" description="Helical" evidence="6">
    <location>
        <begin position="782"/>
        <end position="803"/>
    </location>
</feature>
<dbReference type="InterPro" id="IPR004869">
    <property type="entry name" value="MMPL_dom"/>
</dbReference>
<keyword evidence="9" id="KW-1185">Reference proteome</keyword>
<dbReference type="Pfam" id="PF03176">
    <property type="entry name" value="MMPL"/>
    <property type="match status" value="2"/>
</dbReference>
<feature type="transmembrane region" description="Helical" evidence="6">
    <location>
        <begin position="299"/>
        <end position="320"/>
    </location>
</feature>
<accession>A0A1N6SDU2</accession>
<dbReference type="InterPro" id="IPR050545">
    <property type="entry name" value="Mycobact_MmpL"/>
</dbReference>
<evidence type="ECO:0000256" key="1">
    <source>
        <dbReference type="ARBA" id="ARBA00004651"/>
    </source>
</evidence>
<evidence type="ECO:0000256" key="3">
    <source>
        <dbReference type="ARBA" id="ARBA00022692"/>
    </source>
</evidence>
<feature type="domain" description="SSD" evidence="7">
    <location>
        <begin position="755"/>
        <end position="874"/>
    </location>
</feature>
<evidence type="ECO:0000256" key="2">
    <source>
        <dbReference type="ARBA" id="ARBA00022475"/>
    </source>
</evidence>
<dbReference type="InterPro" id="IPR000731">
    <property type="entry name" value="SSD"/>
</dbReference>
<reference evidence="9" key="1">
    <citation type="submission" date="2017-01" db="EMBL/GenBank/DDBJ databases">
        <authorList>
            <person name="Varghese N."/>
            <person name="Submissions S."/>
        </authorList>
    </citation>
    <scope>NUCLEOTIDE SEQUENCE [LARGE SCALE GENOMIC DNA]</scope>
    <source>
        <strain evidence="9">ATCC 700103</strain>
    </source>
</reference>
<feature type="transmembrane region" description="Helical" evidence="6">
    <location>
        <begin position="823"/>
        <end position="843"/>
    </location>
</feature>
<evidence type="ECO:0000256" key="4">
    <source>
        <dbReference type="ARBA" id="ARBA00022989"/>
    </source>
</evidence>
<sequence length="884" mass="98812">MRDKLFNYLANTIIKKPKTILIITALVTIVLLLFSFNLNLELSWVGLAPKGDPSQTEFRKIVDNYPSASKMYVTVEDKGGDLESAAKIAAENLEKLQYVKRVDYRVNMDYLLDNGLLLYESDNLNNITDILKNPNLTGFITNLNDLYEKEYKGNSSGIEDDKQEMVRTLRGLDYFLQLADRSLTQNIKSEEMDKGVKRLLVGDPYLSSIKGDTLLMTVQPTFGALDYNKLKPGVGAIAEELKKIEKEYPGFKYGLTGMHVIARDEMESTTRDSTLAMIIGLILVLIILIAAFKMWLSPLLAAVPLIVGIIWDMGLTSIFIGRLNIFTVFTAAMLIGLGIDFSVHILSGFTEARSKDYSLEDSVHFTLEKVGPGILTGALTTAAAFFTLTISSLGFLVELGLIMGMGILSIMLAVFLILPALLFLRDGSKSSTVKKGNYPVIGKIAGWSRKWRYPVLAIVLLILIFSAWQGTMVDFYLSIKKIEPEGLESIKVMDDIADKFNMSNDAVLYTTDNLKKTYQLAEEIKDQPQVERVSAITEYLPPSDIQQQRLKNLTAVNQMLKRRPGYQKTDINNLITQLKRLENNLIEIGQLSYMSGIDEVVNVTDKITGLPGNPGILSNFISKLEAEKYQQQKLNDFVSSFYDSFSENSGKMEIKSELTVNDLPADIKSQFISADGSSYLNSVYAKGNLWDRIKKPFGSRFIHMLREKVPRVTGTPIFMRVLYDQVSKEVTEAVFLIAVTLLLLLFFHFRSFKEAFIAFLPLISALTVTMGLIKILNVNLDIFSVLAFPLIIGIGIDDGVHVIHRLNISDQDMQTVFSSVGRAILLTTLTTMASFGSLMIAQYQAIYRLGVTLFIGVAFCFIMTLIIIPALLTNKNKINESEEN</sequence>
<feature type="transmembrane region" description="Helical" evidence="6">
    <location>
        <begin position="370"/>
        <end position="395"/>
    </location>
</feature>
<feature type="transmembrane region" description="Helical" evidence="6">
    <location>
        <begin position="849"/>
        <end position="872"/>
    </location>
</feature>
<dbReference type="STRING" id="56779.SAMN05421834_1049"/>
<keyword evidence="5 6" id="KW-0472">Membrane</keyword>
<feature type="transmembrane region" description="Helical" evidence="6">
    <location>
        <begin position="326"/>
        <end position="349"/>
    </location>
</feature>
<evidence type="ECO:0000259" key="7">
    <source>
        <dbReference type="PROSITE" id="PS50156"/>
    </source>
</evidence>
<dbReference type="PROSITE" id="PS50156">
    <property type="entry name" value="SSD"/>
    <property type="match status" value="2"/>
</dbReference>
<evidence type="ECO:0000313" key="9">
    <source>
        <dbReference type="Proteomes" id="UP000185669"/>
    </source>
</evidence>
<dbReference type="RefSeq" id="WP_076544041.1">
    <property type="nucleotide sequence ID" value="NZ_FTNC01000004.1"/>
</dbReference>
<dbReference type="PANTHER" id="PTHR33406:SF13">
    <property type="entry name" value="MEMBRANE PROTEIN YDFJ"/>
    <property type="match status" value="1"/>
</dbReference>
<dbReference type="SUPFAM" id="SSF82866">
    <property type="entry name" value="Multidrug efflux transporter AcrB transmembrane domain"/>
    <property type="match status" value="2"/>
</dbReference>
<feature type="transmembrane region" description="Helical" evidence="6">
    <location>
        <begin position="730"/>
        <end position="749"/>
    </location>
</feature>
<organism evidence="8 9">
    <name type="scientific">Halanaerobium kushneri</name>
    <dbReference type="NCBI Taxonomy" id="56779"/>
    <lineage>
        <taxon>Bacteria</taxon>
        <taxon>Bacillati</taxon>
        <taxon>Bacillota</taxon>
        <taxon>Clostridia</taxon>
        <taxon>Halanaerobiales</taxon>
        <taxon>Halanaerobiaceae</taxon>
        <taxon>Halanaerobium</taxon>
    </lineage>
</organism>
<keyword evidence="3 6" id="KW-0812">Transmembrane</keyword>
<evidence type="ECO:0000256" key="5">
    <source>
        <dbReference type="ARBA" id="ARBA00023136"/>
    </source>
</evidence>
<proteinExistence type="predicted"/>
<dbReference type="AlphaFoldDB" id="A0A1N6SDU2"/>
<feature type="transmembrane region" description="Helical" evidence="6">
    <location>
        <begin position="756"/>
        <end position="776"/>
    </location>
</feature>
<dbReference type="EMBL" id="FTNC01000004">
    <property type="protein sequence ID" value="SIQ39142.1"/>
    <property type="molecule type" value="Genomic_DNA"/>
</dbReference>
<feature type="transmembrane region" description="Helical" evidence="6">
    <location>
        <begin position="274"/>
        <end position="292"/>
    </location>
</feature>
<feature type="transmembrane region" description="Helical" evidence="6">
    <location>
        <begin position="401"/>
        <end position="424"/>
    </location>
</feature>
<keyword evidence="4 6" id="KW-1133">Transmembrane helix</keyword>
<dbReference type="Gene3D" id="1.20.1640.10">
    <property type="entry name" value="Multidrug efflux transporter AcrB transmembrane domain"/>
    <property type="match status" value="2"/>
</dbReference>
<name>A0A1N6SDU2_9FIRM</name>
<dbReference type="PANTHER" id="PTHR33406">
    <property type="entry name" value="MEMBRANE PROTEIN MJ1562-RELATED"/>
    <property type="match status" value="1"/>
</dbReference>